<name>A0ACB9YSE4_9PEZI</name>
<comment type="caution">
    <text evidence="1">The sequence shown here is derived from an EMBL/GenBank/DDBJ whole genome shotgun (WGS) entry which is preliminary data.</text>
</comment>
<protein>
    <submittedName>
        <fullName evidence="1">Uncharacterized protein</fullName>
    </submittedName>
</protein>
<dbReference type="EMBL" id="MU393539">
    <property type="protein sequence ID" value="KAI4861899.1"/>
    <property type="molecule type" value="Genomic_DNA"/>
</dbReference>
<evidence type="ECO:0000313" key="1">
    <source>
        <dbReference type="EMBL" id="KAI4861899.1"/>
    </source>
</evidence>
<dbReference type="Proteomes" id="UP001497700">
    <property type="component" value="Unassembled WGS sequence"/>
</dbReference>
<sequence>MSDQVTNQVSNQVSNQVNLNIMYDIESKEIMIGFKNPQQAEAYRARNHEARILRNTDASVVWLPIADLKYVRSNKNFGMELVFKDGSKANKWKEGTPMAQMIETDRPEKESVYIRKEWERAEFNDALGIGGE</sequence>
<accession>A0ACB9YSE4</accession>
<evidence type="ECO:0000313" key="2">
    <source>
        <dbReference type="Proteomes" id="UP001497700"/>
    </source>
</evidence>
<reference evidence="1 2" key="1">
    <citation type="journal article" date="2022" name="New Phytol.">
        <title>Ecological generalism drives hyperdiversity of secondary metabolite gene clusters in xylarialean endophytes.</title>
        <authorList>
            <person name="Franco M.E.E."/>
            <person name="Wisecaver J.H."/>
            <person name="Arnold A.E."/>
            <person name="Ju Y.M."/>
            <person name="Slot J.C."/>
            <person name="Ahrendt S."/>
            <person name="Moore L.P."/>
            <person name="Eastman K.E."/>
            <person name="Scott K."/>
            <person name="Konkel Z."/>
            <person name="Mondo S.J."/>
            <person name="Kuo A."/>
            <person name="Hayes R.D."/>
            <person name="Haridas S."/>
            <person name="Andreopoulos B."/>
            <person name="Riley R."/>
            <person name="LaButti K."/>
            <person name="Pangilinan J."/>
            <person name="Lipzen A."/>
            <person name="Amirebrahimi M."/>
            <person name="Yan J."/>
            <person name="Adam C."/>
            <person name="Keymanesh K."/>
            <person name="Ng V."/>
            <person name="Louie K."/>
            <person name="Northen T."/>
            <person name="Drula E."/>
            <person name="Henrissat B."/>
            <person name="Hsieh H.M."/>
            <person name="Youens-Clark K."/>
            <person name="Lutzoni F."/>
            <person name="Miadlikowska J."/>
            <person name="Eastwood D.C."/>
            <person name="Hamelin R.C."/>
            <person name="Grigoriev I.V."/>
            <person name="U'Ren J.M."/>
        </authorList>
    </citation>
    <scope>NUCLEOTIDE SEQUENCE [LARGE SCALE GENOMIC DNA]</scope>
    <source>
        <strain evidence="1 2">CBS 119005</strain>
    </source>
</reference>
<gene>
    <name evidence="1" type="ORF">F4820DRAFT_432178</name>
</gene>
<keyword evidence="2" id="KW-1185">Reference proteome</keyword>
<proteinExistence type="predicted"/>
<organism evidence="1 2">
    <name type="scientific">Hypoxylon rubiginosum</name>
    <dbReference type="NCBI Taxonomy" id="110542"/>
    <lineage>
        <taxon>Eukaryota</taxon>
        <taxon>Fungi</taxon>
        <taxon>Dikarya</taxon>
        <taxon>Ascomycota</taxon>
        <taxon>Pezizomycotina</taxon>
        <taxon>Sordariomycetes</taxon>
        <taxon>Xylariomycetidae</taxon>
        <taxon>Xylariales</taxon>
        <taxon>Hypoxylaceae</taxon>
        <taxon>Hypoxylon</taxon>
    </lineage>
</organism>